<dbReference type="Pfam" id="PF01478">
    <property type="entry name" value="Peptidase_A24"/>
    <property type="match status" value="1"/>
</dbReference>
<keyword evidence="2" id="KW-0812">Transmembrane</keyword>
<dbReference type="InterPro" id="IPR050882">
    <property type="entry name" value="Prepilin_peptidase/N-MTase"/>
</dbReference>
<feature type="transmembrane region" description="Helical" evidence="2">
    <location>
        <begin position="72"/>
        <end position="89"/>
    </location>
</feature>
<sequence length="248" mass="25190">MHLVLIVAAAAYGAVAGLLVPRPRYRLAVAPEEPWRYRCPQGHPLTGPAGGWLGPARCPACPVERRRFSVRAAPVAVALAVFCGGLAAATGARPELAVWLLLAPFGALLAGVDRAVSRLPDVLTLPMAAGAVSLLGVITLLPRGAGSWTRALLGGAVLGGGYLLLFVISPTGIGFGDVKLAPTLGVALGWYGWDVLFLGAFAGPLLGAVHGGWLVLTRRAGRKTALPFGPFMLAGAGAGVVLGALGTA</sequence>
<evidence type="ECO:0000313" key="5">
    <source>
        <dbReference type="Proteomes" id="UP000807371"/>
    </source>
</evidence>
<gene>
    <name evidence="4" type="ORF">IHE55_19000</name>
</gene>
<feature type="transmembrane region" description="Helical" evidence="2">
    <location>
        <begin position="122"/>
        <end position="141"/>
    </location>
</feature>
<keyword evidence="2" id="KW-0472">Membrane</keyword>
<dbReference type="EMBL" id="JACYXC010000001">
    <property type="protein sequence ID" value="MBH5336743.1"/>
    <property type="molecule type" value="Genomic_DNA"/>
</dbReference>
<evidence type="ECO:0000313" key="4">
    <source>
        <dbReference type="EMBL" id="MBH5336743.1"/>
    </source>
</evidence>
<organism evidence="4 5">
    <name type="scientific">Streptomyces pactum</name>
    <dbReference type="NCBI Taxonomy" id="68249"/>
    <lineage>
        <taxon>Bacteria</taxon>
        <taxon>Bacillati</taxon>
        <taxon>Actinomycetota</taxon>
        <taxon>Actinomycetes</taxon>
        <taxon>Kitasatosporales</taxon>
        <taxon>Streptomycetaceae</taxon>
        <taxon>Streptomyces</taxon>
    </lineage>
</organism>
<dbReference type="InterPro" id="IPR000045">
    <property type="entry name" value="Prepilin_IV_endopep_pep"/>
</dbReference>
<proteinExistence type="inferred from homology"/>
<comment type="similarity">
    <text evidence="1">Belongs to the peptidase A24 family.</text>
</comment>
<dbReference type="Proteomes" id="UP000807371">
    <property type="component" value="Unassembled WGS sequence"/>
</dbReference>
<evidence type="ECO:0000256" key="2">
    <source>
        <dbReference type="SAM" id="Phobius"/>
    </source>
</evidence>
<protein>
    <submittedName>
        <fullName evidence="4">Prepilin peptidase</fullName>
    </submittedName>
</protein>
<accession>A0ABS0NNI9</accession>
<evidence type="ECO:0000259" key="3">
    <source>
        <dbReference type="Pfam" id="PF01478"/>
    </source>
</evidence>
<comment type="caution">
    <text evidence="4">The sequence shown here is derived from an EMBL/GenBank/DDBJ whole genome shotgun (WGS) entry which is preliminary data.</text>
</comment>
<dbReference type="PANTHER" id="PTHR30487">
    <property type="entry name" value="TYPE 4 PREPILIN-LIKE PROTEINS LEADER PEPTIDE-PROCESSING ENZYME"/>
    <property type="match status" value="1"/>
</dbReference>
<feature type="transmembrane region" description="Helical" evidence="2">
    <location>
        <begin position="228"/>
        <end position="246"/>
    </location>
</feature>
<feature type="transmembrane region" description="Helical" evidence="2">
    <location>
        <begin position="153"/>
        <end position="175"/>
    </location>
</feature>
<feature type="transmembrane region" description="Helical" evidence="2">
    <location>
        <begin position="195"/>
        <end position="216"/>
    </location>
</feature>
<reference evidence="4 5" key="1">
    <citation type="submission" date="2020-09" db="EMBL/GenBank/DDBJ databases">
        <title>Biosynthesis of the nuclear factor of activated T cells inhibitor NFAT-133 and its congeners in Streptomyces pactum.</title>
        <authorList>
            <person name="Zhou W."/>
            <person name="Posri P."/>
            <person name="Abugrain M.E."/>
            <person name="Weisberg A.J."/>
            <person name="Chang J.H."/>
            <person name="Mahmud T."/>
        </authorList>
    </citation>
    <scope>NUCLEOTIDE SEQUENCE [LARGE SCALE GENOMIC DNA]</scope>
    <source>
        <strain evidence="4 5">ATCC 27456</strain>
    </source>
</reference>
<dbReference type="RefSeq" id="WP_197990114.1">
    <property type="nucleotide sequence ID" value="NZ_JACYXC010000001.1"/>
</dbReference>
<keyword evidence="5" id="KW-1185">Reference proteome</keyword>
<name>A0ABS0NNI9_9ACTN</name>
<keyword evidence="2" id="KW-1133">Transmembrane helix</keyword>
<feature type="domain" description="Prepilin type IV endopeptidase peptidase" evidence="3">
    <location>
        <begin position="101"/>
        <end position="201"/>
    </location>
</feature>
<dbReference type="Gene3D" id="1.20.120.1220">
    <property type="match status" value="1"/>
</dbReference>
<dbReference type="PANTHER" id="PTHR30487:SF0">
    <property type="entry name" value="PREPILIN LEADER PEPTIDASE_N-METHYLTRANSFERASE-RELATED"/>
    <property type="match status" value="1"/>
</dbReference>
<evidence type="ECO:0000256" key="1">
    <source>
        <dbReference type="ARBA" id="ARBA00005801"/>
    </source>
</evidence>